<dbReference type="Pfam" id="PF16884">
    <property type="entry name" value="ADH_N_2"/>
    <property type="match status" value="1"/>
</dbReference>
<dbReference type="InterPro" id="IPR045010">
    <property type="entry name" value="MDR_fam"/>
</dbReference>
<proteinExistence type="predicted"/>
<dbReference type="Gene3D" id="3.90.180.10">
    <property type="entry name" value="Medium-chain alcohol dehydrogenases, catalytic domain"/>
    <property type="match status" value="1"/>
</dbReference>
<dbReference type="OrthoDB" id="9805663at2"/>
<evidence type="ECO:0000313" key="4">
    <source>
        <dbReference type="Proteomes" id="UP000315369"/>
    </source>
</evidence>
<name>A0A540WNK2_9BACT</name>
<dbReference type="PANTHER" id="PTHR43205">
    <property type="entry name" value="PROSTAGLANDIN REDUCTASE"/>
    <property type="match status" value="1"/>
</dbReference>
<dbReference type="Pfam" id="PF00107">
    <property type="entry name" value="ADH_zinc_N"/>
    <property type="match status" value="1"/>
</dbReference>
<dbReference type="InterPro" id="IPR020843">
    <property type="entry name" value="ER"/>
</dbReference>
<reference evidence="3 4" key="1">
    <citation type="submission" date="2019-06" db="EMBL/GenBank/DDBJ databases">
        <authorList>
            <person name="Livingstone P."/>
            <person name="Whitworth D."/>
        </authorList>
    </citation>
    <scope>NUCLEOTIDE SEQUENCE [LARGE SCALE GENOMIC DNA]</scope>
    <source>
        <strain evidence="3 4">AM401</strain>
    </source>
</reference>
<dbReference type="SUPFAM" id="SSF50129">
    <property type="entry name" value="GroES-like"/>
    <property type="match status" value="1"/>
</dbReference>
<dbReference type="GO" id="GO:0016628">
    <property type="term" value="F:oxidoreductase activity, acting on the CH-CH group of donors, NAD or NADP as acceptor"/>
    <property type="evidence" value="ECO:0007669"/>
    <property type="project" value="InterPro"/>
</dbReference>
<gene>
    <name evidence="3" type="ORF">FJV41_38580</name>
</gene>
<dbReference type="Proteomes" id="UP000315369">
    <property type="component" value="Unassembled WGS sequence"/>
</dbReference>
<feature type="domain" description="Enoyl reductase (ER)" evidence="2">
    <location>
        <begin position="17"/>
        <end position="334"/>
    </location>
</feature>
<dbReference type="FunFam" id="3.40.50.720:FF:000121">
    <property type="entry name" value="Prostaglandin reductase 2"/>
    <property type="match status" value="1"/>
</dbReference>
<organism evidence="3 4">
    <name type="scientific">Myxococcus llanfairpwllgwyngyllgogerychwyrndrobwllllantysiliogogogochensis</name>
    <dbReference type="NCBI Taxonomy" id="2590453"/>
    <lineage>
        <taxon>Bacteria</taxon>
        <taxon>Pseudomonadati</taxon>
        <taxon>Myxococcota</taxon>
        <taxon>Myxococcia</taxon>
        <taxon>Myxococcales</taxon>
        <taxon>Cystobacterineae</taxon>
        <taxon>Myxococcaceae</taxon>
        <taxon>Myxococcus</taxon>
    </lineage>
</organism>
<sequence length="337" mass="35572">MSTLPSRQVVLARHIPGLPEPEHFRVERVEVGEPRDGELRVRTLFASVDPGTLARLGGVDSYAPALELGEVIGSATVGEVLASRDTRYAVGDVVVGGWGWREHAVVSARGLRKVDPGPESASAELGVLGIPGLTAYFGILELGRPQAGETVLVSSAAGAVGSISGQIAKRQGARVVGIAGGPEKCRWVVEALGFDACLDYRAEKDLAAAIRRECPQGVGVYLDNVGGSTLDAALTCMALKGRVVVSGLVADYGVPPEARAGLKNTPFLIIQRLRMEGFVVFDYAARFGEARAALRAWLQDGSLRHREHIVEGLESAPAVFAGLFRGENFGRAVVKVG</sequence>
<dbReference type="InterPro" id="IPR041694">
    <property type="entry name" value="ADH_N_2"/>
</dbReference>
<dbReference type="AlphaFoldDB" id="A0A540WNK2"/>
<dbReference type="SMART" id="SM00829">
    <property type="entry name" value="PKS_ER"/>
    <property type="match status" value="1"/>
</dbReference>
<accession>A0A540WNK2</accession>
<dbReference type="InterPro" id="IPR036291">
    <property type="entry name" value="NAD(P)-bd_dom_sf"/>
</dbReference>
<dbReference type="InterPro" id="IPR011032">
    <property type="entry name" value="GroES-like_sf"/>
</dbReference>
<dbReference type="SUPFAM" id="SSF51735">
    <property type="entry name" value="NAD(P)-binding Rossmann-fold domains"/>
    <property type="match status" value="1"/>
</dbReference>
<dbReference type="Gene3D" id="3.40.50.720">
    <property type="entry name" value="NAD(P)-binding Rossmann-like Domain"/>
    <property type="match status" value="1"/>
</dbReference>
<dbReference type="EMBL" id="VIFM01000243">
    <property type="protein sequence ID" value="TQF10603.1"/>
    <property type="molecule type" value="Genomic_DNA"/>
</dbReference>
<evidence type="ECO:0000259" key="2">
    <source>
        <dbReference type="SMART" id="SM00829"/>
    </source>
</evidence>
<protein>
    <submittedName>
        <fullName evidence="3">NADP-dependent oxidoreductase</fullName>
    </submittedName>
</protein>
<dbReference type="RefSeq" id="WP_141647614.1">
    <property type="nucleotide sequence ID" value="NZ_VIFM01000243.1"/>
</dbReference>
<keyword evidence="1" id="KW-0560">Oxidoreductase</keyword>
<comment type="caution">
    <text evidence="3">The sequence shown here is derived from an EMBL/GenBank/DDBJ whole genome shotgun (WGS) entry which is preliminary data.</text>
</comment>
<evidence type="ECO:0000256" key="1">
    <source>
        <dbReference type="ARBA" id="ARBA00023002"/>
    </source>
</evidence>
<evidence type="ECO:0000313" key="3">
    <source>
        <dbReference type="EMBL" id="TQF10603.1"/>
    </source>
</evidence>
<keyword evidence="4" id="KW-1185">Reference proteome</keyword>
<dbReference type="InterPro" id="IPR013149">
    <property type="entry name" value="ADH-like_C"/>
</dbReference>
<dbReference type="PANTHER" id="PTHR43205:SF7">
    <property type="entry name" value="PROSTAGLANDIN REDUCTASE 1"/>
    <property type="match status" value="1"/>
</dbReference>
<dbReference type="CDD" id="cd05288">
    <property type="entry name" value="PGDH"/>
    <property type="match status" value="1"/>
</dbReference>